<dbReference type="OrthoDB" id="9773738at2"/>
<dbReference type="GO" id="GO:0016787">
    <property type="term" value="F:hydrolase activity"/>
    <property type="evidence" value="ECO:0007669"/>
    <property type="project" value="UniProtKB-KW"/>
</dbReference>
<organism evidence="7 8">
    <name type="scientific">Roseovarius pacificus</name>
    <dbReference type="NCBI Taxonomy" id="337701"/>
    <lineage>
        <taxon>Bacteria</taxon>
        <taxon>Pseudomonadati</taxon>
        <taxon>Pseudomonadota</taxon>
        <taxon>Alphaproteobacteria</taxon>
        <taxon>Rhodobacterales</taxon>
        <taxon>Roseobacteraceae</taxon>
        <taxon>Roseovarius</taxon>
    </lineage>
</organism>
<sequence>MTTPPEFEVYAIQYATSIRPSSDYFLGADPHDGPAPIYYYVWLIRNEDRCILVDTGFSEQRAQERGRDFQRCPTEGLRVLGVEAEDVDTVIITHLHYDHAGNLNLFPNAEFILQDEEMRFATGRYMRHDLIRVPFALPDVLEMVSQNYAGRVRFVDGAHDLTDGVRLHHVPGHSPGLQAVTVDTRRGRLCLASDTVHFFDNVALGSPFRITTHVGQALDGHDRILELAGGYERLIPGHDPLVAGLYPAHPDDDLIFVLHEPPNRSPVPA</sequence>
<evidence type="ECO:0000259" key="6">
    <source>
        <dbReference type="SMART" id="SM00849"/>
    </source>
</evidence>
<evidence type="ECO:0000313" key="7">
    <source>
        <dbReference type="EMBL" id="SHL14898.1"/>
    </source>
</evidence>
<reference evidence="7 8" key="1">
    <citation type="submission" date="2016-11" db="EMBL/GenBank/DDBJ databases">
        <authorList>
            <person name="Jaros S."/>
            <person name="Januszkiewicz K."/>
            <person name="Wedrychowicz H."/>
        </authorList>
    </citation>
    <scope>NUCLEOTIDE SEQUENCE [LARGE SCALE GENOMIC DNA]</scope>
    <source>
        <strain evidence="7 8">DSM 29589</strain>
    </source>
</reference>
<keyword evidence="4" id="KW-0378">Hydrolase</keyword>
<dbReference type="PANTHER" id="PTHR42978">
    <property type="entry name" value="QUORUM-QUENCHING LACTONASE YTNP-RELATED-RELATED"/>
    <property type="match status" value="1"/>
</dbReference>
<comment type="similarity">
    <text evidence="2">Belongs to the metallo-beta-lactamase superfamily.</text>
</comment>
<name>A0A1M6Y9L3_9RHOB</name>
<evidence type="ECO:0000256" key="2">
    <source>
        <dbReference type="ARBA" id="ARBA00007749"/>
    </source>
</evidence>
<gene>
    <name evidence="7" type="ORF">SAMN05444398_101762</name>
</gene>
<evidence type="ECO:0000256" key="1">
    <source>
        <dbReference type="ARBA" id="ARBA00001947"/>
    </source>
</evidence>
<evidence type="ECO:0000313" key="8">
    <source>
        <dbReference type="Proteomes" id="UP000183974"/>
    </source>
</evidence>
<dbReference type="GO" id="GO:0046872">
    <property type="term" value="F:metal ion binding"/>
    <property type="evidence" value="ECO:0007669"/>
    <property type="project" value="UniProtKB-KW"/>
</dbReference>
<protein>
    <submittedName>
        <fullName evidence="7">Glyoxylase, beta-lactamase superfamily II</fullName>
    </submittedName>
</protein>
<dbReference type="InterPro" id="IPR051013">
    <property type="entry name" value="MBL_superfamily_lactonases"/>
</dbReference>
<evidence type="ECO:0000256" key="5">
    <source>
        <dbReference type="ARBA" id="ARBA00022833"/>
    </source>
</evidence>
<feature type="domain" description="Metallo-beta-lactamase" evidence="6">
    <location>
        <begin position="38"/>
        <end position="238"/>
    </location>
</feature>
<keyword evidence="8" id="KW-1185">Reference proteome</keyword>
<evidence type="ECO:0000256" key="3">
    <source>
        <dbReference type="ARBA" id="ARBA00022723"/>
    </source>
</evidence>
<dbReference type="SUPFAM" id="SSF56281">
    <property type="entry name" value="Metallo-hydrolase/oxidoreductase"/>
    <property type="match status" value="1"/>
</dbReference>
<dbReference type="STRING" id="337701.SAMN05444398_101762"/>
<dbReference type="RefSeq" id="WP_073032860.1">
    <property type="nucleotide sequence ID" value="NZ_BMLR01000001.1"/>
</dbReference>
<dbReference type="Pfam" id="PF00753">
    <property type="entry name" value="Lactamase_B"/>
    <property type="match status" value="1"/>
</dbReference>
<dbReference type="SMART" id="SM00849">
    <property type="entry name" value="Lactamase_B"/>
    <property type="match status" value="1"/>
</dbReference>
<dbReference type="Gene3D" id="3.60.15.10">
    <property type="entry name" value="Ribonuclease Z/Hydroxyacylglutathione hydrolase-like"/>
    <property type="match status" value="1"/>
</dbReference>
<keyword evidence="5" id="KW-0862">Zinc</keyword>
<dbReference type="Proteomes" id="UP000183974">
    <property type="component" value="Unassembled WGS sequence"/>
</dbReference>
<dbReference type="CDD" id="cd07729">
    <property type="entry name" value="AHL_lactonase_MBL-fold"/>
    <property type="match status" value="1"/>
</dbReference>
<comment type="cofactor">
    <cofactor evidence="1">
        <name>Zn(2+)</name>
        <dbReference type="ChEBI" id="CHEBI:29105"/>
    </cofactor>
</comment>
<dbReference type="AlphaFoldDB" id="A0A1M6Y9L3"/>
<dbReference type="PANTHER" id="PTHR42978:SF7">
    <property type="entry name" value="METALLO-HYDROLASE RV2300C-RELATED"/>
    <property type="match status" value="1"/>
</dbReference>
<accession>A0A1M6Y9L3</accession>
<dbReference type="EMBL" id="FRBR01000001">
    <property type="protein sequence ID" value="SHL14898.1"/>
    <property type="molecule type" value="Genomic_DNA"/>
</dbReference>
<dbReference type="InterPro" id="IPR036866">
    <property type="entry name" value="RibonucZ/Hydroxyglut_hydro"/>
</dbReference>
<dbReference type="InterPro" id="IPR001279">
    <property type="entry name" value="Metallo-B-lactamas"/>
</dbReference>
<evidence type="ECO:0000256" key="4">
    <source>
        <dbReference type="ARBA" id="ARBA00022801"/>
    </source>
</evidence>
<keyword evidence="3" id="KW-0479">Metal-binding</keyword>
<proteinExistence type="inferred from homology"/>